<dbReference type="InterPro" id="IPR023213">
    <property type="entry name" value="CAT-like_dom_sf"/>
</dbReference>
<organism evidence="2 3">
    <name type="scientific">Mycolicibacterium iranicum</name>
    <name type="common">Mycobacterium iranicum</name>
    <dbReference type="NCBI Taxonomy" id="912594"/>
    <lineage>
        <taxon>Bacteria</taxon>
        <taxon>Bacillati</taxon>
        <taxon>Actinomycetota</taxon>
        <taxon>Actinomycetes</taxon>
        <taxon>Mycobacteriales</taxon>
        <taxon>Mycobacteriaceae</taxon>
        <taxon>Mycolicibacterium</taxon>
    </lineage>
</organism>
<evidence type="ECO:0000259" key="1">
    <source>
        <dbReference type="Pfam" id="PF00668"/>
    </source>
</evidence>
<comment type="caution">
    <text evidence="2">The sequence shown here is derived from an EMBL/GenBank/DDBJ whole genome shotgun (WGS) entry which is preliminary data.</text>
</comment>
<dbReference type="RefSeq" id="WP_064285008.1">
    <property type="nucleotide sequence ID" value="NZ_LWCS01000076.1"/>
</dbReference>
<keyword evidence="2" id="KW-0012">Acyltransferase</keyword>
<evidence type="ECO:0000313" key="2">
    <source>
        <dbReference type="EMBL" id="OAN28594.1"/>
    </source>
</evidence>
<dbReference type="GO" id="GO:0008610">
    <property type="term" value="P:lipid biosynthetic process"/>
    <property type="evidence" value="ECO:0007669"/>
    <property type="project" value="UniProtKB-ARBA"/>
</dbReference>
<dbReference type="STRING" id="912594.AWC12_17685"/>
<protein>
    <submittedName>
        <fullName evidence="2">Acyltransferase</fullName>
    </submittedName>
</protein>
<dbReference type="OrthoDB" id="9123229at2"/>
<dbReference type="AlphaFoldDB" id="A0A178LES7"/>
<dbReference type="Gene3D" id="3.30.559.10">
    <property type="entry name" value="Chloramphenicol acetyltransferase-like domain"/>
    <property type="match status" value="1"/>
</dbReference>
<dbReference type="EMBL" id="LWCS01000076">
    <property type="protein sequence ID" value="OAN28594.1"/>
    <property type="molecule type" value="Genomic_DNA"/>
</dbReference>
<dbReference type="Pfam" id="PF00668">
    <property type="entry name" value="Condensation"/>
    <property type="match status" value="1"/>
</dbReference>
<keyword evidence="2" id="KW-0808">Transferase</keyword>
<dbReference type="InterPro" id="IPR001242">
    <property type="entry name" value="Condensation_dom"/>
</dbReference>
<sequence length="487" mass="54027">MVALRSIHDWVGEPGRVVSWHPSPATTAKMCDAPASSVPISYQQEQHIRTFRRRKAAGADMARLNIPAWDMPGQCDLRAMSHVLNAYLRRHDTYHSRFEVTDDDAIVRRTLKNPRDLKFVPTEHGDMTAAQWRSHILATPDPLQWDCFHFGVIQRKDHFTFYISVDHVHTDALFMCLVLVEIHLMYLTLVNGGAPVGLHEAGSYDDYCVKQRRFTSALTLESPHVRKWIQFAERNDGAMPQFPLPLGDLSQPCGGDMMVMQLLDARQSNSFDAACTSEGVRFSGGVLACAALVDHEFTGTPVYYGITPTTTRSTPAEFMTTGWFTGLVPFTVPVNAGSFGETARSAQASFDANVDLAHVPFDRVLELADGRFGLRGAGPGVQMVSYLDAGLPPLSPAIIAEWERMNGKIYCDSRSADQIGIWVNRTERETVVTVAFPDNPVARKSVQRYLNVMKQIYVRVAESETSPAVRHGVALHHGSRLSPVSGS</sequence>
<evidence type="ECO:0000313" key="3">
    <source>
        <dbReference type="Proteomes" id="UP000078396"/>
    </source>
</evidence>
<gene>
    <name evidence="2" type="ORF">A4X20_10365</name>
</gene>
<accession>A0A178LES7</accession>
<dbReference type="Proteomes" id="UP000078396">
    <property type="component" value="Unassembled WGS sequence"/>
</dbReference>
<dbReference type="Gene3D" id="3.30.559.30">
    <property type="entry name" value="Nonribosomal peptide synthetase, condensation domain"/>
    <property type="match status" value="1"/>
</dbReference>
<name>A0A178LES7_MYCIR</name>
<proteinExistence type="predicted"/>
<feature type="domain" description="Condensation" evidence="1">
    <location>
        <begin position="71"/>
        <end position="364"/>
    </location>
</feature>
<reference evidence="2 3" key="1">
    <citation type="submission" date="2016-04" db="EMBL/GenBank/DDBJ databases">
        <title>Draft Genome Sequences of Staphylococcus capitis Strain H36, S. capitis Strain H65, S. cohnii Strain H62, S. hominis Strain H69, Mycobacterium iranicum Strain H39, Plantibacter sp. Strain H53, Pseudomonas oryzihabitans Strain H72, and Microbacterium sp. Strain H83, isolated from residential settings.</title>
        <authorList>
            <person name="Lymperopoulou D."/>
            <person name="Adams R.I."/>
            <person name="Lindow S."/>
            <person name="Coil D.A."/>
            <person name="Jospin G."/>
            <person name="Eisen J.A."/>
        </authorList>
    </citation>
    <scope>NUCLEOTIDE SEQUENCE [LARGE SCALE GENOMIC DNA]</scope>
    <source>
        <strain evidence="2 3">H39</strain>
    </source>
</reference>
<dbReference type="SUPFAM" id="SSF52777">
    <property type="entry name" value="CoA-dependent acyltransferases"/>
    <property type="match status" value="2"/>
</dbReference>
<dbReference type="GO" id="GO:0016746">
    <property type="term" value="F:acyltransferase activity"/>
    <property type="evidence" value="ECO:0007669"/>
    <property type="project" value="UniProtKB-KW"/>
</dbReference>